<keyword evidence="3" id="KW-1185">Reference proteome</keyword>
<dbReference type="InterPro" id="IPR025293">
    <property type="entry name" value="YfiR/HmsC-like"/>
</dbReference>
<dbReference type="STRING" id="863227.GCA_000373005_02092"/>
<name>A0A2N7WV00_9BURK</name>
<sequence>MRRTLVTFALLLAAIAAQERALAEPDLSSIEAEYVADFAAFTDWPPARANARHLLICVRPQSNVAPALEKLEGRFIAMRVCHLRYVAGRSDDIVGCDVLVVDGNGTFALRESPATGRDQPLLIIRTTDAPEGPYVIRLFREDGRLRFDIDNGEALRRHLRLSSKLLRLARKVS</sequence>
<keyword evidence="1" id="KW-0732">Signal</keyword>
<evidence type="ECO:0000256" key="1">
    <source>
        <dbReference type="SAM" id="SignalP"/>
    </source>
</evidence>
<comment type="caution">
    <text evidence="2">The sequence shown here is derived from an EMBL/GenBank/DDBJ whole genome shotgun (WGS) entry which is preliminary data.</text>
</comment>
<evidence type="ECO:0000313" key="2">
    <source>
        <dbReference type="EMBL" id="PMS33289.1"/>
    </source>
</evidence>
<evidence type="ECO:0000313" key="3">
    <source>
        <dbReference type="Proteomes" id="UP000235777"/>
    </source>
</evidence>
<reference evidence="2 3" key="1">
    <citation type="submission" date="2018-01" db="EMBL/GenBank/DDBJ databases">
        <title>Whole genome analyses suggest that Burkholderia sensu lato contains two further novel genera in the rhizoxinica-symbiotica group Mycetohabitans gen. nov., and Trinickia gen. nov.: implications for the evolution of diazotrophy and nodulation in the Burkholderiaceae.</title>
        <authorList>
            <person name="Estrada-de los Santos P."/>
            <person name="Palmer M."/>
            <person name="Chavez-Ramirez B."/>
            <person name="Beukes C."/>
            <person name="Steenkamp E.T."/>
            <person name="Hirsch A.M."/>
            <person name="Manyaka P."/>
            <person name="Maluk M."/>
            <person name="Lafos M."/>
            <person name="Crook M."/>
            <person name="Gross E."/>
            <person name="Simon M.F."/>
            <person name="Bueno dos Reis Junior F."/>
            <person name="Poole P.S."/>
            <person name="Venter S.N."/>
            <person name="James E.K."/>
        </authorList>
    </citation>
    <scope>NUCLEOTIDE SEQUENCE [LARGE SCALE GENOMIC DNA]</scope>
    <source>
        <strain evidence="2 3">JPY 581</strain>
    </source>
</reference>
<accession>A0A2N7WV00</accession>
<dbReference type="Proteomes" id="UP000235777">
    <property type="component" value="Unassembled WGS sequence"/>
</dbReference>
<dbReference type="AlphaFoldDB" id="A0A2N7WV00"/>
<dbReference type="Pfam" id="PF13689">
    <property type="entry name" value="DUF4154"/>
    <property type="match status" value="1"/>
</dbReference>
<proteinExistence type="predicted"/>
<dbReference type="OrthoDB" id="8527941at2"/>
<dbReference type="RefSeq" id="WP_018440640.1">
    <property type="nucleotide sequence ID" value="NZ_KB890172.1"/>
</dbReference>
<gene>
    <name evidence="2" type="ORF">C0Z20_25180</name>
</gene>
<protein>
    <submittedName>
        <fullName evidence="2">DUF4154 domain-containing protein</fullName>
    </submittedName>
</protein>
<feature type="signal peptide" evidence="1">
    <location>
        <begin position="1"/>
        <end position="23"/>
    </location>
</feature>
<feature type="chain" id="PRO_5014899019" evidence="1">
    <location>
        <begin position="24"/>
        <end position="173"/>
    </location>
</feature>
<dbReference type="EMBL" id="PNYC01000019">
    <property type="protein sequence ID" value="PMS33289.1"/>
    <property type="molecule type" value="Genomic_DNA"/>
</dbReference>
<organism evidence="2 3">
    <name type="scientific">Trinickia symbiotica</name>
    <dbReference type="NCBI Taxonomy" id="863227"/>
    <lineage>
        <taxon>Bacteria</taxon>
        <taxon>Pseudomonadati</taxon>
        <taxon>Pseudomonadota</taxon>
        <taxon>Betaproteobacteria</taxon>
        <taxon>Burkholderiales</taxon>
        <taxon>Burkholderiaceae</taxon>
        <taxon>Trinickia</taxon>
    </lineage>
</organism>